<accession>A0A2T1K9H2</accession>
<gene>
    <name evidence="3" type="ORF">C7H08_16415</name>
</gene>
<comment type="caution">
    <text evidence="3">The sequence shown here is derived from an EMBL/GenBank/DDBJ whole genome shotgun (WGS) entry which is preliminary data.</text>
</comment>
<dbReference type="InterPro" id="IPR051807">
    <property type="entry name" value="Sec-metab_biosynth-assoc"/>
</dbReference>
<keyword evidence="4" id="KW-1185">Reference proteome</keyword>
<proteinExistence type="inferred from homology"/>
<dbReference type="Pfam" id="PF03795">
    <property type="entry name" value="YCII"/>
    <property type="match status" value="1"/>
</dbReference>
<dbReference type="InterPro" id="IPR011008">
    <property type="entry name" value="Dimeric_a/b-barrel"/>
</dbReference>
<name>A0A2T1K9H2_9GAMM</name>
<protein>
    <recommendedName>
        <fullName evidence="2">YCII-related domain-containing protein</fullName>
    </recommendedName>
</protein>
<dbReference type="Proteomes" id="UP000238385">
    <property type="component" value="Unassembled WGS sequence"/>
</dbReference>
<evidence type="ECO:0000313" key="3">
    <source>
        <dbReference type="EMBL" id="PSF06668.1"/>
    </source>
</evidence>
<dbReference type="AlphaFoldDB" id="A0A2T1K9H2"/>
<feature type="domain" description="YCII-related" evidence="2">
    <location>
        <begin position="1"/>
        <end position="94"/>
    </location>
</feature>
<evidence type="ECO:0000259" key="2">
    <source>
        <dbReference type="Pfam" id="PF03795"/>
    </source>
</evidence>
<evidence type="ECO:0000313" key="4">
    <source>
        <dbReference type="Proteomes" id="UP000238385"/>
    </source>
</evidence>
<evidence type="ECO:0000256" key="1">
    <source>
        <dbReference type="ARBA" id="ARBA00007689"/>
    </source>
</evidence>
<organism evidence="3 4">
    <name type="scientific">Marinobacter halophilus</name>
    <dbReference type="NCBI Taxonomy" id="1323740"/>
    <lineage>
        <taxon>Bacteria</taxon>
        <taxon>Pseudomonadati</taxon>
        <taxon>Pseudomonadota</taxon>
        <taxon>Gammaproteobacteria</taxon>
        <taxon>Pseudomonadales</taxon>
        <taxon>Marinobacteraceae</taxon>
        <taxon>Marinobacter</taxon>
    </lineage>
</organism>
<dbReference type="RefSeq" id="WP_106673296.1">
    <property type="nucleotide sequence ID" value="NZ_BMFE01000002.1"/>
</dbReference>
<comment type="similarity">
    <text evidence="1">Belongs to the YciI family.</text>
</comment>
<dbReference type="InterPro" id="IPR005545">
    <property type="entry name" value="YCII"/>
</dbReference>
<dbReference type="OrthoDB" id="9797014at2"/>
<dbReference type="NCBIfam" id="NF008473">
    <property type="entry name" value="PRK11370.1"/>
    <property type="match status" value="1"/>
</dbReference>
<dbReference type="EMBL" id="PXNN01000017">
    <property type="protein sequence ID" value="PSF06668.1"/>
    <property type="molecule type" value="Genomic_DNA"/>
</dbReference>
<dbReference type="SUPFAM" id="SSF54909">
    <property type="entry name" value="Dimeric alpha+beta barrel"/>
    <property type="match status" value="1"/>
</dbReference>
<dbReference type="PANTHER" id="PTHR33606:SF3">
    <property type="entry name" value="PROTEIN YCII"/>
    <property type="match status" value="1"/>
</dbReference>
<dbReference type="Gene3D" id="3.30.70.1060">
    <property type="entry name" value="Dimeric alpha+beta barrel"/>
    <property type="match status" value="1"/>
</dbReference>
<sequence length="99" mass="10582">MYYAIISEDAPNSLATRLQARPAHLARLEALKADGRLFVAGPHPAIDSPDPGEAGFSGSLVIAEFESLEQARAWADADPYVAAGVYQSVTVKPYKIVLP</sequence>
<reference evidence="3 4" key="1">
    <citation type="submission" date="2018-03" db="EMBL/GenBank/DDBJ databases">
        <title>Marinobacter brunus sp. nov., a marine bacterium of Gamma-proteobacteria isolated from the surface seawater of the South China Sea.</title>
        <authorList>
            <person name="Cheng H."/>
            <person name="Wu Y.-H."/>
            <person name="Xamxidin M."/>
            <person name="Xu X.-W."/>
        </authorList>
    </citation>
    <scope>NUCLEOTIDE SEQUENCE [LARGE SCALE GENOMIC DNA]</scope>
    <source>
        <strain evidence="3 4">JCM 30472</strain>
    </source>
</reference>
<dbReference type="PANTHER" id="PTHR33606">
    <property type="entry name" value="PROTEIN YCII"/>
    <property type="match status" value="1"/>
</dbReference>